<name>A0A8H8A0C9_9FUNG</name>
<reference evidence="2 3" key="1">
    <citation type="journal article" name="Sci. Rep.">
        <title>Genome-scale phylogenetic analyses confirm Olpidium as the closest living zoosporic fungus to the non-flagellated, terrestrial fungi.</title>
        <authorList>
            <person name="Chang Y."/>
            <person name="Rochon D."/>
            <person name="Sekimoto S."/>
            <person name="Wang Y."/>
            <person name="Chovatia M."/>
            <person name="Sandor L."/>
            <person name="Salamov A."/>
            <person name="Grigoriev I.V."/>
            <person name="Stajich J.E."/>
            <person name="Spatafora J.W."/>
        </authorList>
    </citation>
    <scope>NUCLEOTIDE SEQUENCE [LARGE SCALE GENOMIC DNA]</scope>
    <source>
        <strain evidence="2">S191</strain>
    </source>
</reference>
<sequence>MTWNPTSPVASATGLTLLQTEADYQLAIRQLEARLAEVTAAPGAPQPSPKAGAKTIRSKGNARKSKYVSHIPECHDDSCTMVETPCCIPWNVWALPLREVEAMVVTVMVALRASFGDLLGRGVVHGNGDIHLVCDEEVPGLDDPEEVVLPVSRKGLKFERNLLVVHWLRGEEDELLFSAAGYFSAEQSELAGRGIGLGANGTNGSGLGGRDARKSEQTGGCAKRRVRRRETGGRERATGRRWRRLRDMWRRSAEALTAEVARCGGGGYEPTPKANTAPGVTAPGPTQPRETHWVCPATAWH</sequence>
<keyword evidence="3" id="KW-1185">Reference proteome</keyword>
<feature type="compositionally biased region" description="Basic and acidic residues" evidence="1">
    <location>
        <begin position="229"/>
        <end position="238"/>
    </location>
</feature>
<accession>A0A8H8A0C9</accession>
<evidence type="ECO:0000256" key="1">
    <source>
        <dbReference type="SAM" id="MobiDB-lite"/>
    </source>
</evidence>
<organism evidence="2 3">
    <name type="scientific">Olpidium bornovanus</name>
    <dbReference type="NCBI Taxonomy" id="278681"/>
    <lineage>
        <taxon>Eukaryota</taxon>
        <taxon>Fungi</taxon>
        <taxon>Fungi incertae sedis</taxon>
        <taxon>Olpidiomycota</taxon>
        <taxon>Olpidiomycotina</taxon>
        <taxon>Olpidiomycetes</taxon>
        <taxon>Olpidiales</taxon>
        <taxon>Olpidiaceae</taxon>
        <taxon>Olpidium</taxon>
    </lineage>
</organism>
<dbReference type="Proteomes" id="UP000673691">
    <property type="component" value="Unassembled WGS sequence"/>
</dbReference>
<evidence type="ECO:0000313" key="2">
    <source>
        <dbReference type="EMBL" id="KAG5462318.1"/>
    </source>
</evidence>
<feature type="region of interest" description="Disordered" evidence="1">
    <location>
        <begin position="203"/>
        <end position="239"/>
    </location>
</feature>
<proteinExistence type="predicted"/>
<dbReference type="AlphaFoldDB" id="A0A8H8A0C9"/>
<dbReference type="EMBL" id="JAEFCI010002307">
    <property type="protein sequence ID" value="KAG5462318.1"/>
    <property type="molecule type" value="Genomic_DNA"/>
</dbReference>
<gene>
    <name evidence="2" type="ORF">BJ554DRAFT_5371</name>
</gene>
<comment type="caution">
    <text evidence="2">The sequence shown here is derived from an EMBL/GenBank/DDBJ whole genome shotgun (WGS) entry which is preliminary data.</text>
</comment>
<evidence type="ECO:0000313" key="3">
    <source>
        <dbReference type="Proteomes" id="UP000673691"/>
    </source>
</evidence>
<protein>
    <submittedName>
        <fullName evidence="2">Uncharacterized protein</fullName>
    </submittedName>
</protein>
<feature type="region of interest" description="Disordered" evidence="1">
    <location>
        <begin position="40"/>
        <end position="60"/>
    </location>
</feature>
<feature type="region of interest" description="Disordered" evidence="1">
    <location>
        <begin position="263"/>
        <end position="289"/>
    </location>
</feature>